<evidence type="ECO:0000313" key="3">
    <source>
        <dbReference type="Proteomes" id="UP000305948"/>
    </source>
</evidence>
<dbReference type="Proteomes" id="UP000305948">
    <property type="component" value="Unassembled WGS sequence"/>
</dbReference>
<keyword evidence="3" id="KW-1185">Reference proteome</keyword>
<protein>
    <submittedName>
        <fullName evidence="2">Uncharacterized protein</fullName>
    </submittedName>
</protein>
<dbReference type="EMBL" id="ML213506">
    <property type="protein sequence ID" value="TFK54353.1"/>
    <property type="molecule type" value="Genomic_DNA"/>
</dbReference>
<accession>A0A5C3NAH3</accession>
<name>A0A5C3NAH3_9AGAM</name>
<dbReference type="AlphaFoldDB" id="A0A5C3NAH3"/>
<organism evidence="2 3">
    <name type="scientific">Heliocybe sulcata</name>
    <dbReference type="NCBI Taxonomy" id="5364"/>
    <lineage>
        <taxon>Eukaryota</taxon>
        <taxon>Fungi</taxon>
        <taxon>Dikarya</taxon>
        <taxon>Basidiomycota</taxon>
        <taxon>Agaricomycotina</taxon>
        <taxon>Agaricomycetes</taxon>
        <taxon>Gloeophyllales</taxon>
        <taxon>Gloeophyllaceae</taxon>
        <taxon>Heliocybe</taxon>
    </lineage>
</organism>
<proteinExistence type="predicted"/>
<evidence type="ECO:0000256" key="1">
    <source>
        <dbReference type="SAM" id="MobiDB-lite"/>
    </source>
</evidence>
<sequence length="143" mass="15992">MSPARRIAAKQEEEEAYRRPAQYPYTEAGSSSSSQSLLAALLAVYVFDEISNAEDFAGMEDYIRYKGRAGPNGERTTDSFAFWLYPTGLHGPWQDLGSGEVIKHGELITVERGVDIQYALRRVKEVLREDGIGHTHIAPETKE</sequence>
<dbReference type="OrthoDB" id="2789562at2759"/>
<feature type="region of interest" description="Disordered" evidence="1">
    <location>
        <begin position="1"/>
        <end position="31"/>
    </location>
</feature>
<reference evidence="2 3" key="1">
    <citation type="journal article" date="2019" name="Nat. Ecol. Evol.">
        <title>Megaphylogeny resolves global patterns of mushroom evolution.</title>
        <authorList>
            <person name="Varga T."/>
            <person name="Krizsan K."/>
            <person name="Foldi C."/>
            <person name="Dima B."/>
            <person name="Sanchez-Garcia M."/>
            <person name="Sanchez-Ramirez S."/>
            <person name="Szollosi G.J."/>
            <person name="Szarkandi J.G."/>
            <person name="Papp V."/>
            <person name="Albert L."/>
            <person name="Andreopoulos W."/>
            <person name="Angelini C."/>
            <person name="Antonin V."/>
            <person name="Barry K.W."/>
            <person name="Bougher N.L."/>
            <person name="Buchanan P."/>
            <person name="Buyck B."/>
            <person name="Bense V."/>
            <person name="Catcheside P."/>
            <person name="Chovatia M."/>
            <person name="Cooper J."/>
            <person name="Damon W."/>
            <person name="Desjardin D."/>
            <person name="Finy P."/>
            <person name="Geml J."/>
            <person name="Haridas S."/>
            <person name="Hughes K."/>
            <person name="Justo A."/>
            <person name="Karasinski D."/>
            <person name="Kautmanova I."/>
            <person name="Kiss B."/>
            <person name="Kocsube S."/>
            <person name="Kotiranta H."/>
            <person name="LaButti K.M."/>
            <person name="Lechner B.E."/>
            <person name="Liimatainen K."/>
            <person name="Lipzen A."/>
            <person name="Lukacs Z."/>
            <person name="Mihaltcheva S."/>
            <person name="Morgado L.N."/>
            <person name="Niskanen T."/>
            <person name="Noordeloos M.E."/>
            <person name="Ohm R.A."/>
            <person name="Ortiz-Santana B."/>
            <person name="Ovrebo C."/>
            <person name="Racz N."/>
            <person name="Riley R."/>
            <person name="Savchenko A."/>
            <person name="Shiryaev A."/>
            <person name="Soop K."/>
            <person name="Spirin V."/>
            <person name="Szebenyi C."/>
            <person name="Tomsovsky M."/>
            <person name="Tulloss R.E."/>
            <person name="Uehling J."/>
            <person name="Grigoriev I.V."/>
            <person name="Vagvolgyi C."/>
            <person name="Papp T."/>
            <person name="Martin F.M."/>
            <person name="Miettinen O."/>
            <person name="Hibbett D.S."/>
            <person name="Nagy L.G."/>
        </authorList>
    </citation>
    <scope>NUCLEOTIDE SEQUENCE [LARGE SCALE GENOMIC DNA]</scope>
    <source>
        <strain evidence="2 3">OMC1185</strain>
    </source>
</reference>
<evidence type="ECO:0000313" key="2">
    <source>
        <dbReference type="EMBL" id="TFK54353.1"/>
    </source>
</evidence>
<gene>
    <name evidence="2" type="ORF">OE88DRAFT_1654990</name>
</gene>